<organism evidence="3 4">
    <name type="scientific">Adineta ricciae</name>
    <name type="common">Rotifer</name>
    <dbReference type="NCBI Taxonomy" id="249248"/>
    <lineage>
        <taxon>Eukaryota</taxon>
        <taxon>Metazoa</taxon>
        <taxon>Spiralia</taxon>
        <taxon>Gnathifera</taxon>
        <taxon>Rotifera</taxon>
        <taxon>Eurotatoria</taxon>
        <taxon>Bdelloidea</taxon>
        <taxon>Adinetida</taxon>
        <taxon>Adinetidae</taxon>
        <taxon>Adineta</taxon>
    </lineage>
</organism>
<name>A0A814IWK9_ADIRI</name>
<dbReference type="Pfam" id="PF26215">
    <property type="entry name" value="HTH_animal"/>
    <property type="match status" value="1"/>
</dbReference>
<keyword evidence="4" id="KW-1185">Reference proteome</keyword>
<sequence length="1140" mass="133345">MSLDRSCFHPHVGTTAMRSTVTHSTASTCPQLQFRHEENKRKRRKCRGNRAYQRFRAKLRRQGFDNGVIETMISNHNTSDGESTNQLEPSIPIFNSEAFITSPEQRTQEHEYVDQASGTKRKRNRTSNEITASISQMSISYLPRKRHRSKTIESSLTEQEQMCEPLSNVKPKYLQVSDQIFKQMLSESSTDRTHIPLPILDTPQKTQFVRIYAHLLNNVLYLEMELNFWNHYQDVLTAEHIWSSVPLDKSETQKNSLYRSKFKTTSQLSAHQKLLENRLQRAKTDLNQHKQQAIHNYFDEKQLSIILTAFVRRGQFKLRADYERKKRLLQCDANDHRLIREFYDLKPTNNQIQSARIIWKLTKDKLQTEEDMNVLKQRIYTKRLPASFQILDHSIDNIEKMLQNPILNQDKRATLSSRRLKIIAQFKYDLMKLAILTAEETIRCHVTLITAEKKALIENVTSALDSPQPTLLAQVIQVVNKREVNMMQRQQIILEQKLSVFDDAPTMEDMTTTTVTIHNRLSSDLLDKIINQEFQYILQCFQTGFHRNCVSISDQRAQHFFAELETLVRQLYTTPIPTKLRRRAQYEQRTIRSIQRRLQASHSIVRLTDKSKVFHLGSQHEYHRKALEYMTKTNAYKELSNGNNLCADHLHKVLSIIDPLLKTKAINLKWWKSKMRPDSKTIELAHLYFIPKAHKVNTPLRPIVSSIKAAATGVSHFLDQILRPLYDQVAKSSTFINDIDFVRQLEHYRDSGRFRLTTTFVTFDVTDLYTMIPHNGFLIALGHFLERHSTNHRIHGMTIDTIMKLARLVLTTNCFAFNNKYYEQIRGGAMGSPLTMTLANIYMLEWEQPLIKYQKSQNELYGRYIDDVFMTTNSLSQMNTQLNEIEVKDPNIKITRSAGTAMEFLDVYVRNENGQLKTCVYHKPAAEPYILPFLSEHPRHVHRNTIKGALFRAVRLCSDVEDFHHERLHVELTLLLNGYPLKFINYHFTQFFRQHQGLSLLPDQPMDQIVYEQLHRKILVRLSRREQKRNELITNYDTNEQKQINQSKYWNNKNITVQYTFQSGPLLTLKHKLNVLWKKHYVYEGSSMNHVRIQMGTRTNQSLSHLFVKKKPLKSTLADITSLPTTTSIATNTTNTNIIL</sequence>
<protein>
    <recommendedName>
        <fullName evidence="2">Reverse transcriptase domain-containing protein</fullName>
    </recommendedName>
</protein>
<dbReference type="InterPro" id="IPR000477">
    <property type="entry name" value="RT_dom"/>
</dbReference>
<accession>A0A814IWK9</accession>
<evidence type="ECO:0000313" key="3">
    <source>
        <dbReference type="EMBL" id="CAF1029957.1"/>
    </source>
</evidence>
<dbReference type="EMBL" id="CAJNOR010000889">
    <property type="protein sequence ID" value="CAF1029957.1"/>
    <property type="molecule type" value="Genomic_DNA"/>
</dbReference>
<dbReference type="Pfam" id="PF00078">
    <property type="entry name" value="RVT_1"/>
    <property type="match status" value="1"/>
</dbReference>
<evidence type="ECO:0000313" key="4">
    <source>
        <dbReference type="Proteomes" id="UP000663828"/>
    </source>
</evidence>
<dbReference type="PANTHER" id="PTHR21301:SF10">
    <property type="entry name" value="REVERSE TRANSCRIPTASE DOMAIN-CONTAINING PROTEIN"/>
    <property type="match status" value="1"/>
</dbReference>
<dbReference type="AlphaFoldDB" id="A0A814IWK9"/>
<comment type="caution">
    <text evidence="3">The sequence shown here is derived from an EMBL/GenBank/DDBJ whole genome shotgun (WGS) entry which is preliminary data.</text>
</comment>
<evidence type="ECO:0000256" key="1">
    <source>
        <dbReference type="SAM" id="MobiDB-lite"/>
    </source>
</evidence>
<dbReference type="PANTHER" id="PTHR21301">
    <property type="entry name" value="REVERSE TRANSCRIPTASE"/>
    <property type="match status" value="1"/>
</dbReference>
<feature type="domain" description="Reverse transcriptase" evidence="2">
    <location>
        <begin position="671"/>
        <end position="934"/>
    </location>
</feature>
<proteinExistence type="predicted"/>
<dbReference type="Proteomes" id="UP000663828">
    <property type="component" value="Unassembled WGS sequence"/>
</dbReference>
<gene>
    <name evidence="3" type="ORF">XAT740_LOCUS14695</name>
</gene>
<feature type="region of interest" description="Disordered" evidence="1">
    <location>
        <begin position="104"/>
        <end position="127"/>
    </location>
</feature>
<evidence type="ECO:0000259" key="2">
    <source>
        <dbReference type="PROSITE" id="PS50878"/>
    </source>
</evidence>
<reference evidence="3" key="1">
    <citation type="submission" date="2021-02" db="EMBL/GenBank/DDBJ databases">
        <authorList>
            <person name="Nowell W R."/>
        </authorList>
    </citation>
    <scope>NUCLEOTIDE SEQUENCE</scope>
</reference>
<dbReference type="PROSITE" id="PS50878">
    <property type="entry name" value="RT_POL"/>
    <property type="match status" value="1"/>
</dbReference>
<dbReference type="InterPro" id="IPR058912">
    <property type="entry name" value="HTH_animal"/>
</dbReference>